<dbReference type="PRINTS" id="PR00111">
    <property type="entry name" value="ABHYDROLASE"/>
</dbReference>
<dbReference type="GO" id="GO:0016787">
    <property type="term" value="F:hydrolase activity"/>
    <property type="evidence" value="ECO:0007669"/>
    <property type="project" value="UniProtKB-KW"/>
</dbReference>
<dbReference type="InterPro" id="IPR000073">
    <property type="entry name" value="AB_hydrolase_1"/>
</dbReference>
<dbReference type="GO" id="GO:0004016">
    <property type="term" value="F:adenylate cyclase activity"/>
    <property type="evidence" value="ECO:0007669"/>
    <property type="project" value="UniProtKB-ARBA"/>
</dbReference>
<keyword evidence="3" id="KW-1185">Reference proteome</keyword>
<dbReference type="Proteomes" id="UP000468591">
    <property type="component" value="Unassembled WGS sequence"/>
</dbReference>
<dbReference type="EMBL" id="JAABNT010000052">
    <property type="protein sequence ID" value="NEK25204.1"/>
    <property type="molecule type" value="Genomic_DNA"/>
</dbReference>
<dbReference type="GO" id="GO:0035556">
    <property type="term" value="P:intracellular signal transduction"/>
    <property type="evidence" value="ECO:0007669"/>
    <property type="project" value="InterPro"/>
</dbReference>
<gene>
    <name evidence="2" type="ORF">GV827_22825</name>
</gene>
<dbReference type="AlphaFoldDB" id="A0A6P0CL48"/>
<evidence type="ECO:0000313" key="3">
    <source>
        <dbReference type="Proteomes" id="UP000468591"/>
    </source>
</evidence>
<dbReference type="Gene3D" id="3.30.70.1230">
    <property type="entry name" value="Nucleotide cyclase"/>
    <property type="match status" value="1"/>
</dbReference>
<dbReference type="RefSeq" id="WP_164356592.1">
    <property type="nucleotide sequence ID" value="NZ_JAABNT010000052.1"/>
</dbReference>
<evidence type="ECO:0000313" key="2">
    <source>
        <dbReference type="EMBL" id="NEK25204.1"/>
    </source>
</evidence>
<dbReference type="InterPro" id="IPR029787">
    <property type="entry name" value="Nucleotide_cyclase"/>
</dbReference>
<dbReference type="SMART" id="SM00044">
    <property type="entry name" value="CYCc"/>
    <property type="match status" value="1"/>
</dbReference>
<accession>A0A6P0CL48</accession>
<dbReference type="Pfam" id="PF00211">
    <property type="entry name" value="Guanylate_cyc"/>
    <property type="match status" value="1"/>
</dbReference>
<sequence length="439" mass="47869">MKAQPTRYAKSGDVHVAYQKFGRGKLNLVIVPGWISNLDCCWDHPSSVAWLERFGEYASVVMFDKRGTGLSDRGKGMPGMDERMDDIRAVMDHAGVEDAALFGLSEGGTLAALFAASHPDRSRALVLQGSLARFEQWIKDQAAFDAFLGYVRDFWGTGAGYLRYAPSMAGDADYQAWWARRERAGASPSAVVDLMNLNRQISIAEILPAVQCPTLVIHRSSDMIVDVEGGRELARSIPNAEMLELSGDDHLPWVGDDLEMISDRIEEFLTGTKPAPAIDRTLATVLFTDIVGSTEHATRMGDEAWGNLLQRYDSLVDAELARFRGVKVKSLGDGHLATFDGPARAVYAALALAERAVKLGFEIRSGVHTGEVRMSKNDVSGLAVHIAARVMSEAGPCECIVSRTVRDLAAGSDLGFEECGQKLLKGVSEPIHTYKAYRS</sequence>
<organism evidence="2 3">
    <name type="scientific">Sulfitobacter sediminilitoris</name>
    <dbReference type="NCBI Taxonomy" id="2698830"/>
    <lineage>
        <taxon>Bacteria</taxon>
        <taxon>Pseudomonadati</taxon>
        <taxon>Pseudomonadota</taxon>
        <taxon>Alphaproteobacteria</taxon>
        <taxon>Rhodobacterales</taxon>
        <taxon>Roseobacteraceae</taxon>
        <taxon>Sulfitobacter</taxon>
    </lineage>
</organism>
<dbReference type="SUPFAM" id="SSF53474">
    <property type="entry name" value="alpha/beta-Hydrolases"/>
    <property type="match status" value="1"/>
</dbReference>
<dbReference type="InterPro" id="IPR029058">
    <property type="entry name" value="AB_hydrolase_fold"/>
</dbReference>
<name>A0A6P0CL48_9RHOB</name>
<dbReference type="CDD" id="cd07302">
    <property type="entry name" value="CHD"/>
    <property type="match status" value="1"/>
</dbReference>
<dbReference type="Gene3D" id="3.40.50.1820">
    <property type="entry name" value="alpha/beta hydrolase"/>
    <property type="match status" value="1"/>
</dbReference>
<dbReference type="Pfam" id="PF00561">
    <property type="entry name" value="Abhydrolase_1"/>
    <property type="match status" value="1"/>
</dbReference>
<feature type="domain" description="Guanylate cyclase" evidence="1">
    <location>
        <begin position="284"/>
        <end position="391"/>
    </location>
</feature>
<dbReference type="SUPFAM" id="SSF55073">
    <property type="entry name" value="Nucleotide cyclase"/>
    <property type="match status" value="1"/>
</dbReference>
<dbReference type="InterPro" id="IPR050471">
    <property type="entry name" value="AB_hydrolase"/>
</dbReference>
<comment type="caution">
    <text evidence="2">The sequence shown here is derived from an EMBL/GenBank/DDBJ whole genome shotgun (WGS) entry which is preliminary data.</text>
</comment>
<dbReference type="InterPro" id="IPR001054">
    <property type="entry name" value="A/G_cyclase"/>
</dbReference>
<dbReference type="GO" id="GO:0009190">
    <property type="term" value="P:cyclic nucleotide biosynthetic process"/>
    <property type="evidence" value="ECO:0007669"/>
    <property type="project" value="InterPro"/>
</dbReference>
<evidence type="ECO:0000259" key="1">
    <source>
        <dbReference type="PROSITE" id="PS50125"/>
    </source>
</evidence>
<dbReference type="PANTHER" id="PTHR43433:SF8">
    <property type="entry name" value="BIFUNCTIONAL LIPASE_ADENYLATE CYCLASE LIPJ"/>
    <property type="match status" value="1"/>
</dbReference>
<keyword evidence="2" id="KW-0378">Hydrolase</keyword>
<reference evidence="2 3" key="1">
    <citation type="submission" date="2020-01" db="EMBL/GenBank/DDBJ databases">
        <title>Sulfitobacter sediminilitoris sp. nov., isolated from a tidal flat.</title>
        <authorList>
            <person name="Park S."/>
            <person name="Yoon J.-H."/>
        </authorList>
    </citation>
    <scope>NUCLEOTIDE SEQUENCE [LARGE SCALE GENOMIC DNA]</scope>
    <source>
        <strain evidence="2 3">JBTF-M27</strain>
    </source>
</reference>
<protein>
    <submittedName>
        <fullName evidence="2">Alpha/beta fold hydrolase</fullName>
    </submittedName>
</protein>
<dbReference type="PROSITE" id="PS50125">
    <property type="entry name" value="GUANYLATE_CYCLASE_2"/>
    <property type="match status" value="1"/>
</dbReference>
<proteinExistence type="predicted"/>
<dbReference type="PANTHER" id="PTHR43433">
    <property type="entry name" value="HYDROLASE, ALPHA/BETA FOLD FAMILY PROTEIN"/>
    <property type="match status" value="1"/>
</dbReference>